<evidence type="ECO:0000313" key="6">
    <source>
        <dbReference type="EMBL" id="KAL3884379.1"/>
    </source>
</evidence>
<evidence type="ECO:0000256" key="3">
    <source>
        <dbReference type="PROSITE-ProRule" id="PRU00087"/>
    </source>
</evidence>
<accession>A0ABD3XDL8</accession>
<evidence type="ECO:0000259" key="5">
    <source>
        <dbReference type="PROSITE" id="PS50021"/>
    </source>
</evidence>
<organism evidence="6 7">
    <name type="scientific">Sinanodonta woodiana</name>
    <name type="common">Chinese pond mussel</name>
    <name type="synonym">Anodonta woodiana</name>
    <dbReference type="NCBI Taxonomy" id="1069815"/>
    <lineage>
        <taxon>Eukaryota</taxon>
        <taxon>Metazoa</taxon>
        <taxon>Spiralia</taxon>
        <taxon>Lophotrochozoa</taxon>
        <taxon>Mollusca</taxon>
        <taxon>Bivalvia</taxon>
        <taxon>Autobranchia</taxon>
        <taxon>Heteroconchia</taxon>
        <taxon>Palaeoheterodonta</taxon>
        <taxon>Unionida</taxon>
        <taxon>Unionoidea</taxon>
        <taxon>Unionidae</taxon>
        <taxon>Unioninae</taxon>
        <taxon>Sinanodonta</taxon>
    </lineage>
</organism>
<feature type="region of interest" description="Disordered" evidence="4">
    <location>
        <begin position="1117"/>
        <end position="1149"/>
    </location>
</feature>
<feature type="repeat" description="Filamin" evidence="3">
    <location>
        <begin position="173"/>
        <end position="330"/>
    </location>
</feature>
<feature type="compositionally biased region" description="Basic and acidic residues" evidence="4">
    <location>
        <begin position="618"/>
        <end position="639"/>
    </location>
</feature>
<dbReference type="PROSITE" id="PS50021">
    <property type="entry name" value="CH"/>
    <property type="match status" value="1"/>
</dbReference>
<comment type="caution">
    <text evidence="6">The sequence shown here is derived from an EMBL/GenBank/DDBJ whole genome shotgun (WGS) entry which is preliminary data.</text>
</comment>
<feature type="repeat" description="Filamin" evidence="3">
    <location>
        <begin position="1415"/>
        <end position="1510"/>
    </location>
</feature>
<feature type="region of interest" description="Disordered" evidence="4">
    <location>
        <begin position="585"/>
        <end position="646"/>
    </location>
</feature>
<feature type="compositionally biased region" description="Polar residues" evidence="4">
    <location>
        <begin position="597"/>
        <end position="607"/>
    </location>
</feature>
<feature type="compositionally biased region" description="Low complexity" evidence="4">
    <location>
        <begin position="608"/>
        <end position="617"/>
    </location>
</feature>
<dbReference type="InterPro" id="IPR013783">
    <property type="entry name" value="Ig-like_fold"/>
</dbReference>
<dbReference type="Proteomes" id="UP001634394">
    <property type="component" value="Unassembled WGS sequence"/>
</dbReference>
<dbReference type="InterPro" id="IPR014756">
    <property type="entry name" value="Ig_E-set"/>
</dbReference>
<protein>
    <recommendedName>
        <fullName evidence="5">Calponin-homology (CH) domain-containing protein</fullName>
    </recommendedName>
</protein>
<keyword evidence="2" id="KW-0677">Repeat</keyword>
<keyword evidence="7" id="KW-1185">Reference proteome</keyword>
<dbReference type="SMART" id="SM00033">
    <property type="entry name" value="CH"/>
    <property type="match status" value="1"/>
</dbReference>
<dbReference type="InterPro" id="IPR017868">
    <property type="entry name" value="Filamin/ABP280_repeat-like"/>
</dbReference>
<dbReference type="InterPro" id="IPR036872">
    <property type="entry name" value="CH_dom_sf"/>
</dbReference>
<sequence>MILCVFKYAWKIWRHNPVSVLLEKHRWLHFVEHYKEDMIRPSLKEKLTDIFLTDNTRRKRLLTWVKMKVKDLPLFDLSSCWQDGIVLCCLLESICPGVCPSYNLLSPDHRVKNCRLGMRLAFKYLYVPMDILSPEEMAIAGKGMEKKIVQYISIIKWASQNMKENWSLLHTSLVAAKAGRCFAKGSGLVNGIVGRRSNFSIIVSDTIGAFNLLVEIRGPHNAYHGEQIISLHQARGFTDKPILNDSSVGSPNNSQILKYMEDCVGNTFIRRAIPHTFDANAMVGSLMMDIQSGEEGTFFVTFIPHRAGIHTVTVKWQNYHVEGSPFRAKVYRTSNISIKVLKNAHEKRVMYNSISFETLNDSGTNSNVGSTEDERMLDTAVTCANPFINVQTKSYHKGRKLTVTRRRVLRRILTRNGEDVVVEESMFPCLSRQSSFTEPSDQTDDEAILSKGINTRTKLNIVKECSKEYCWQNEKDMDAGIETTDGNSPKNMDMSHTGQNISNIKENIRQEKIPKLLEDCNDNDVNKQSKREFSQSLKHNIQIIQPNNEPGDINEDLKSNYVINGRSLHIETAAATKIYSFSRNNDKERRAARRTVSDTFVYQSRNMSDGSSEYSSSDTDKSDSSSMQKSKDKEPKVENESPTLKILHSSSMNKSCVYISQRALTHTISGTFNEPNEDTLPVNRRAKKKAYMTRSLPIVRQTWKVMDDNDNAVRFSVNKSLKCFKTADMYSLKKDNLSTTTEDNYDRDDTGESEEVFPEYWTNQSDFQHTEPMTDNAVMNGRKKLQVKDEKERINVSSVTHDTNEYLFTSDTETNDKDDVLKRTSDSTTNVSVYNNVTDRAFVQKSENKNEIKNVANRSSKKGSLQRQESVFIQKSSIDSTDSDSTKPSEQHGSETAVFRNISIHENIGTHMYKTSNVNIIVPKVKMDRTTQVASDEILRETGWHILLNSTGIIVRKIGLKVPTCFVPFANNNSRCTTTETNSATSQPNMCMNSSSDAISINNNKVCSFGDQLMGSRYMDGNFDNTISEIRDEIKPNDNVSAWIEQNDNSINRFLLRPVRQRTFETTDSGFIDEFGVGYLRLAHDSVPHVCVTNGHEKLQKNHPCKVQIPLDPIRVQSSTNLKSDHKSPSPQDGLEERKYHENTSSCIPHESRYHQVRDDSESFSDSELRSLPFRRRITNKLSKTTNDTDTTANKSVTGKRRAIVLKKLPKWNSQTSRGSFDSTDEEYNFSINQPNSHISLQRSLSPMNATHRISDDVKNSTMLAVNSINLEDGYYTFGISNIERNDLLNELDTFQTIYCGETNEELDLLNTTMESKLFAENTNSSTFESISTQKKESASYGRDLATEDIPVIENICWDTTQSISLPASQNADQNDAFNLCDEAFFSTLCGASLFEDFMQTTDLECFAKSQMRSEESKQKPRCRVTGAGIVCGYVGIQNNFQIWLEHAENQAVSVSIRGPRPHAVTETSVIYTGDNLYEVVYQVTLPGYYNINIKLDDQSVTESPFICNITL</sequence>
<dbReference type="Pfam" id="PF00307">
    <property type="entry name" value="CH"/>
    <property type="match status" value="1"/>
</dbReference>
<comment type="similarity">
    <text evidence="1">Belongs to the filamin family.</text>
</comment>
<dbReference type="EMBL" id="JBJQND010000002">
    <property type="protein sequence ID" value="KAL3884379.1"/>
    <property type="molecule type" value="Genomic_DNA"/>
</dbReference>
<evidence type="ECO:0000256" key="2">
    <source>
        <dbReference type="ARBA" id="ARBA00022737"/>
    </source>
</evidence>
<dbReference type="PROSITE" id="PS50194">
    <property type="entry name" value="FILAMIN_REPEAT"/>
    <property type="match status" value="2"/>
</dbReference>
<dbReference type="SMART" id="SM00557">
    <property type="entry name" value="IG_FLMN"/>
    <property type="match status" value="2"/>
</dbReference>
<evidence type="ECO:0000256" key="4">
    <source>
        <dbReference type="SAM" id="MobiDB-lite"/>
    </source>
</evidence>
<dbReference type="PANTHER" id="PTHR38537">
    <property type="entry name" value="JITTERBUG, ISOFORM N"/>
    <property type="match status" value="1"/>
</dbReference>
<evidence type="ECO:0000313" key="7">
    <source>
        <dbReference type="Proteomes" id="UP001634394"/>
    </source>
</evidence>
<dbReference type="InterPro" id="IPR001298">
    <property type="entry name" value="Filamin/ABP280_rpt"/>
</dbReference>
<dbReference type="Pfam" id="PF00630">
    <property type="entry name" value="Filamin"/>
    <property type="match status" value="2"/>
</dbReference>
<proteinExistence type="inferred from homology"/>
<gene>
    <name evidence="6" type="ORF">ACJMK2_024524</name>
</gene>
<dbReference type="SUPFAM" id="SSF81296">
    <property type="entry name" value="E set domains"/>
    <property type="match status" value="2"/>
</dbReference>
<dbReference type="Gene3D" id="1.10.418.10">
    <property type="entry name" value="Calponin-like domain"/>
    <property type="match status" value="1"/>
</dbReference>
<feature type="compositionally biased region" description="Basic and acidic residues" evidence="4">
    <location>
        <begin position="884"/>
        <end position="893"/>
    </location>
</feature>
<feature type="compositionally biased region" description="Polar residues" evidence="4">
    <location>
        <begin position="856"/>
        <end position="875"/>
    </location>
</feature>
<dbReference type="SUPFAM" id="SSF47576">
    <property type="entry name" value="Calponin-homology domain, CH-domain"/>
    <property type="match status" value="1"/>
</dbReference>
<dbReference type="InterPro" id="IPR001715">
    <property type="entry name" value="CH_dom"/>
</dbReference>
<dbReference type="PANTHER" id="PTHR38537:SF8">
    <property type="entry name" value="FILAMIN-A"/>
    <property type="match status" value="1"/>
</dbReference>
<feature type="domain" description="Calponin-homology (CH)" evidence="5">
    <location>
        <begin position="55"/>
        <end position="160"/>
    </location>
</feature>
<dbReference type="InterPro" id="IPR044801">
    <property type="entry name" value="Filamin"/>
</dbReference>
<feature type="region of interest" description="Disordered" evidence="4">
    <location>
        <begin position="855"/>
        <end position="896"/>
    </location>
</feature>
<name>A0ABD3XDL8_SINWO</name>
<evidence type="ECO:0000256" key="1">
    <source>
        <dbReference type="ARBA" id="ARBA00009238"/>
    </source>
</evidence>
<reference evidence="6 7" key="1">
    <citation type="submission" date="2024-11" db="EMBL/GenBank/DDBJ databases">
        <title>Chromosome-level genome assembly of the freshwater bivalve Anodonta woodiana.</title>
        <authorList>
            <person name="Chen X."/>
        </authorList>
    </citation>
    <scope>NUCLEOTIDE SEQUENCE [LARGE SCALE GENOMIC DNA]</scope>
    <source>
        <strain evidence="6">MN2024</strain>
        <tissue evidence="6">Gills</tissue>
    </source>
</reference>
<dbReference type="Gene3D" id="2.60.40.10">
    <property type="entry name" value="Immunoglobulins"/>
    <property type="match status" value="2"/>
</dbReference>